<dbReference type="InterPro" id="IPR013022">
    <property type="entry name" value="Xyl_isomerase-like_TIM-brl"/>
</dbReference>
<feature type="domain" description="Xylose isomerase-like TIM barrel" evidence="1">
    <location>
        <begin position="30"/>
        <end position="275"/>
    </location>
</feature>
<gene>
    <name evidence="2" type="ORF">METZ01_LOCUS190312</name>
</gene>
<dbReference type="InterPro" id="IPR036237">
    <property type="entry name" value="Xyl_isomerase-like_sf"/>
</dbReference>
<dbReference type="Gene3D" id="3.20.20.150">
    <property type="entry name" value="Divalent-metal-dependent TIM barrel enzymes"/>
    <property type="match status" value="1"/>
</dbReference>
<dbReference type="AlphaFoldDB" id="A0A382DGD8"/>
<proteinExistence type="predicted"/>
<evidence type="ECO:0000313" key="2">
    <source>
        <dbReference type="EMBL" id="SVB37458.1"/>
    </source>
</evidence>
<dbReference type="SUPFAM" id="SSF51658">
    <property type="entry name" value="Xylose isomerase-like"/>
    <property type="match status" value="1"/>
</dbReference>
<protein>
    <recommendedName>
        <fullName evidence="1">Xylose isomerase-like TIM barrel domain-containing protein</fullName>
    </recommendedName>
</protein>
<dbReference type="EMBL" id="UINC01039247">
    <property type="protein sequence ID" value="SVB37458.1"/>
    <property type="molecule type" value="Genomic_DNA"/>
</dbReference>
<organism evidence="2">
    <name type="scientific">marine metagenome</name>
    <dbReference type="NCBI Taxonomy" id="408172"/>
    <lineage>
        <taxon>unclassified sequences</taxon>
        <taxon>metagenomes</taxon>
        <taxon>ecological metagenomes</taxon>
    </lineage>
</organism>
<accession>A0A382DGD8</accession>
<evidence type="ECO:0000259" key="1">
    <source>
        <dbReference type="Pfam" id="PF01261"/>
    </source>
</evidence>
<name>A0A382DGD8_9ZZZZ</name>
<reference evidence="2" key="1">
    <citation type="submission" date="2018-05" db="EMBL/GenBank/DDBJ databases">
        <authorList>
            <person name="Lanie J.A."/>
            <person name="Ng W.-L."/>
            <person name="Kazmierczak K.M."/>
            <person name="Andrzejewski T.M."/>
            <person name="Davidsen T.M."/>
            <person name="Wayne K.J."/>
            <person name="Tettelin H."/>
            <person name="Glass J.I."/>
            <person name="Rusch D."/>
            <person name="Podicherti R."/>
            <person name="Tsui H.-C.T."/>
            <person name="Winkler M.E."/>
        </authorList>
    </citation>
    <scope>NUCLEOTIDE SEQUENCE</scope>
</reference>
<dbReference type="Pfam" id="PF01261">
    <property type="entry name" value="AP_endonuc_2"/>
    <property type="match status" value="1"/>
</dbReference>
<dbReference type="InterPro" id="IPR050312">
    <property type="entry name" value="IolE/XylAMocC-like"/>
</dbReference>
<sequence length="302" mass="34190">MKKTSIGTWAYNVGPYGENPIPFDTVGETLSKLKFDGLELGGFNGYPNPHNHPEKEQRDALKEKMVNWGLSFSGFAQDLWSEELLNTEDPAKYISEFKGNVDFAVDLGINGVRVDCVQPPTIHSEVDNDTLFKRLTTTWDTCINYAADKGIYVTWEFEPGFAFNKPSQILQVLDKLQHENFGLMYDTCHGQMVGVNGIRQEGEKEIVGNQLDLIKKFSGRINHIHLIDSDNTCHKDENGNDETSAHPPFGEGVLNFDEIVPELVKENVGHDWWTVDLCFWPEAWDATEKCKKALDELNNKYG</sequence>
<dbReference type="PANTHER" id="PTHR12110">
    <property type="entry name" value="HYDROXYPYRUVATE ISOMERASE"/>
    <property type="match status" value="1"/>
</dbReference>
<dbReference type="PANTHER" id="PTHR12110:SF21">
    <property type="entry name" value="XYLOSE ISOMERASE-LIKE TIM BARREL DOMAIN-CONTAINING PROTEIN"/>
    <property type="match status" value="1"/>
</dbReference>